<evidence type="ECO:0000259" key="1">
    <source>
        <dbReference type="Pfam" id="PF14213"/>
    </source>
</evidence>
<evidence type="ECO:0000313" key="2">
    <source>
        <dbReference type="EMBL" id="XCM38785.1"/>
    </source>
</evidence>
<dbReference type="AlphaFoldDB" id="A0AAU8JJ72"/>
<sequence length="115" mass="13168">MRHQIHDLIGFACMTPDEGQKVYDLIYPELLADRPVELDFAGVEIFASPFFNFAIGQLLRDISPDTLNRLLKFSHLNAIGKQVLKRVIENSKQYYANEKTRKTVDQVLSEQANSL</sequence>
<protein>
    <submittedName>
        <fullName evidence="2">STAS-like domain-containing protein</fullName>
    </submittedName>
</protein>
<feature type="domain" description="DUF4325" evidence="1">
    <location>
        <begin position="18"/>
        <end position="78"/>
    </location>
</feature>
<dbReference type="InterPro" id="IPR025474">
    <property type="entry name" value="DUF4325"/>
</dbReference>
<proteinExistence type="predicted"/>
<gene>
    <name evidence="2" type="ORF">ABWT76_001658</name>
</gene>
<reference evidence="2" key="1">
    <citation type="submission" date="2024-07" db="EMBL/GenBank/DDBJ databases">
        <authorList>
            <person name="Kim Y.J."/>
            <person name="Jeong J.Y."/>
        </authorList>
    </citation>
    <scope>NUCLEOTIDE SEQUENCE</scope>
    <source>
        <strain evidence="2">GIHE-MW2</strain>
    </source>
</reference>
<name>A0AAU8JJ72_9CYAN</name>
<dbReference type="Pfam" id="PF14213">
    <property type="entry name" value="DUF4325"/>
    <property type="match status" value="1"/>
</dbReference>
<accession>A0AAU8JJ72</accession>
<dbReference type="EMBL" id="CP159837">
    <property type="protein sequence ID" value="XCM38785.1"/>
    <property type="molecule type" value="Genomic_DNA"/>
</dbReference>
<organism evidence="2">
    <name type="scientific">Planktothricoides raciborskii GIHE-MW2</name>
    <dbReference type="NCBI Taxonomy" id="2792601"/>
    <lineage>
        <taxon>Bacteria</taxon>
        <taxon>Bacillati</taxon>
        <taxon>Cyanobacteriota</taxon>
        <taxon>Cyanophyceae</taxon>
        <taxon>Oscillatoriophycideae</taxon>
        <taxon>Oscillatoriales</taxon>
        <taxon>Oscillatoriaceae</taxon>
        <taxon>Planktothricoides</taxon>
    </lineage>
</organism>
<dbReference type="RefSeq" id="WP_354635933.1">
    <property type="nucleotide sequence ID" value="NZ_CP159837.1"/>
</dbReference>